<feature type="transmembrane region" description="Helical" evidence="1">
    <location>
        <begin position="116"/>
        <end position="138"/>
    </location>
</feature>
<evidence type="ECO:0000313" key="2">
    <source>
        <dbReference type="EMBL" id="ADM08269.1"/>
    </source>
</evidence>
<accession>E0TB65</accession>
<keyword evidence="1" id="KW-0812">Transmembrane</keyword>
<gene>
    <name evidence="2" type="ordered locus">PB2503_00942</name>
</gene>
<feature type="transmembrane region" description="Helical" evidence="1">
    <location>
        <begin position="144"/>
        <end position="165"/>
    </location>
</feature>
<reference evidence="2 3" key="2">
    <citation type="journal article" date="2011" name="J. Bacteriol.">
        <title>Complete genome sequence of strain HTCC2503T of Parvularcula bermudensis, the type species of the order "Parvularculales" in the class Alphaproteobacteria.</title>
        <authorList>
            <person name="Oh H.M."/>
            <person name="Kang I."/>
            <person name="Vergin K.L."/>
            <person name="Kang D."/>
            <person name="Rhee K.H."/>
            <person name="Giovannoni S.J."/>
            <person name="Cho J.C."/>
        </authorList>
    </citation>
    <scope>NUCLEOTIDE SEQUENCE [LARGE SCALE GENOMIC DNA]</scope>
    <source>
        <strain evidence="3">ATCC BAA-594 / HTCC2503 / KCTC 12087</strain>
    </source>
</reference>
<dbReference type="AlphaFoldDB" id="E0TB65"/>
<organism evidence="2 3">
    <name type="scientific">Parvularcula bermudensis (strain ATCC BAA-594 / HTCC2503 / KCTC 12087)</name>
    <dbReference type="NCBI Taxonomy" id="314260"/>
    <lineage>
        <taxon>Bacteria</taxon>
        <taxon>Pseudomonadati</taxon>
        <taxon>Pseudomonadota</taxon>
        <taxon>Alphaproteobacteria</taxon>
        <taxon>Parvularculales</taxon>
        <taxon>Parvularculaceae</taxon>
        <taxon>Parvularcula</taxon>
    </lineage>
</organism>
<dbReference type="HOGENOM" id="CLU_117523_1_0_5"/>
<keyword evidence="3" id="KW-1185">Reference proteome</keyword>
<dbReference type="eggNOG" id="ENOG503347W">
    <property type="taxonomic scope" value="Bacteria"/>
</dbReference>
<dbReference type="KEGG" id="pbr:PB2503_00942"/>
<evidence type="ECO:0000256" key="1">
    <source>
        <dbReference type="SAM" id="Phobius"/>
    </source>
</evidence>
<keyword evidence="1" id="KW-0472">Membrane</keyword>
<proteinExistence type="predicted"/>
<evidence type="ECO:0000313" key="3">
    <source>
        <dbReference type="Proteomes" id="UP000001302"/>
    </source>
</evidence>
<dbReference type="RefSeq" id="WP_013299243.1">
    <property type="nucleotide sequence ID" value="NC_014414.1"/>
</dbReference>
<dbReference type="STRING" id="314260.PB2503_00942"/>
<dbReference type="Proteomes" id="UP000001302">
    <property type="component" value="Chromosome"/>
</dbReference>
<keyword evidence="1" id="KW-1133">Transmembrane helix</keyword>
<reference evidence="3" key="1">
    <citation type="submission" date="2010-08" db="EMBL/GenBank/DDBJ databases">
        <title>Genome sequence of Parvularcula bermudensis HTCC2503.</title>
        <authorList>
            <person name="Kang D.-M."/>
            <person name="Oh H.-M."/>
            <person name="Cho J.-C."/>
        </authorList>
    </citation>
    <scope>NUCLEOTIDE SEQUENCE [LARGE SCALE GENOMIC DNA]</scope>
    <source>
        <strain evidence="3">ATCC BAA-594 / HTCC2503 / KCTC 12087</strain>
    </source>
</reference>
<dbReference type="EMBL" id="CP002156">
    <property type="protein sequence ID" value="ADM08269.1"/>
    <property type="molecule type" value="Genomic_DNA"/>
</dbReference>
<name>E0TB65_PARBH</name>
<protein>
    <submittedName>
        <fullName evidence="2">Uncharacterized protein</fullName>
    </submittedName>
</protein>
<dbReference type="OrthoDB" id="7845107at2"/>
<sequence length="182" mass="18707">MNHFTAAPAPPAPLRRLLGEVAPSLAAALGGPLAGAAADILSKRVLGGQPSTADDWGPIIEATGRGDPETVGAIKEAEIAFRHAVLDSRIDLARIAAADRADARAREVKTKDPTPAILGMGIISGFFVTLIFMVALPVPEGAGTMFSIMLGALATMTAAVVNYYFGSSAESAVKTRLIGGLR</sequence>